<keyword evidence="3" id="KW-1185">Reference proteome</keyword>
<accession>A0ABW7YRR6</accession>
<dbReference type="RefSeq" id="WP_157253522.1">
    <property type="nucleotide sequence ID" value="NZ_JBITGY010000003.1"/>
</dbReference>
<dbReference type="EMBL" id="JBITGY010000003">
    <property type="protein sequence ID" value="MFI6498600.1"/>
    <property type="molecule type" value="Genomic_DNA"/>
</dbReference>
<dbReference type="Proteomes" id="UP001612741">
    <property type="component" value="Unassembled WGS sequence"/>
</dbReference>
<sequence length="67" mass="7818">MGWHYRKSIKVGPFRINLSRHGVGHSFGNRRFHVSTTPDGRRHLSVRLPGGLHVTKTLGRGRRRHYY</sequence>
<comment type="caution">
    <text evidence="2">The sequence shown here is derived from an EMBL/GenBank/DDBJ whole genome shotgun (WGS) entry which is preliminary data.</text>
</comment>
<dbReference type="InterPro" id="IPR025330">
    <property type="entry name" value="DUF4236"/>
</dbReference>
<feature type="domain" description="DUF4236" evidence="1">
    <location>
        <begin position="3"/>
        <end position="54"/>
    </location>
</feature>
<gene>
    <name evidence="2" type="ORF">ACIBG2_14510</name>
</gene>
<proteinExistence type="predicted"/>
<dbReference type="Pfam" id="PF14020">
    <property type="entry name" value="DUF4236"/>
    <property type="match status" value="1"/>
</dbReference>
<protein>
    <submittedName>
        <fullName evidence="2">DUF4236 domain-containing protein</fullName>
    </submittedName>
</protein>
<evidence type="ECO:0000259" key="1">
    <source>
        <dbReference type="Pfam" id="PF14020"/>
    </source>
</evidence>
<name>A0ABW7YRR6_9ACTN</name>
<reference evidence="2 3" key="1">
    <citation type="submission" date="2024-10" db="EMBL/GenBank/DDBJ databases">
        <title>The Natural Products Discovery Center: Release of the First 8490 Sequenced Strains for Exploring Actinobacteria Biosynthetic Diversity.</title>
        <authorList>
            <person name="Kalkreuter E."/>
            <person name="Kautsar S.A."/>
            <person name="Yang D."/>
            <person name="Bader C.D."/>
            <person name="Teijaro C.N."/>
            <person name="Fluegel L."/>
            <person name="Davis C.M."/>
            <person name="Simpson J.R."/>
            <person name="Lauterbach L."/>
            <person name="Steele A.D."/>
            <person name="Gui C."/>
            <person name="Meng S."/>
            <person name="Li G."/>
            <person name="Viehrig K."/>
            <person name="Ye F."/>
            <person name="Su P."/>
            <person name="Kiefer A.F."/>
            <person name="Nichols A."/>
            <person name="Cepeda A.J."/>
            <person name="Yan W."/>
            <person name="Fan B."/>
            <person name="Jiang Y."/>
            <person name="Adhikari A."/>
            <person name="Zheng C.-J."/>
            <person name="Schuster L."/>
            <person name="Cowan T.M."/>
            <person name="Smanski M.J."/>
            <person name="Chevrette M.G."/>
            <person name="De Carvalho L.P.S."/>
            <person name="Shen B."/>
        </authorList>
    </citation>
    <scope>NUCLEOTIDE SEQUENCE [LARGE SCALE GENOMIC DNA]</scope>
    <source>
        <strain evidence="2 3">NPDC050545</strain>
    </source>
</reference>
<evidence type="ECO:0000313" key="3">
    <source>
        <dbReference type="Proteomes" id="UP001612741"/>
    </source>
</evidence>
<organism evidence="2 3">
    <name type="scientific">Nonomuraea typhae</name>
    <dbReference type="NCBI Taxonomy" id="2603600"/>
    <lineage>
        <taxon>Bacteria</taxon>
        <taxon>Bacillati</taxon>
        <taxon>Actinomycetota</taxon>
        <taxon>Actinomycetes</taxon>
        <taxon>Streptosporangiales</taxon>
        <taxon>Streptosporangiaceae</taxon>
        <taxon>Nonomuraea</taxon>
    </lineage>
</organism>
<evidence type="ECO:0000313" key="2">
    <source>
        <dbReference type="EMBL" id="MFI6498600.1"/>
    </source>
</evidence>